<reference evidence="1" key="1">
    <citation type="journal article" date="2019" name="Sci. Rep.">
        <title>Draft genome of Tanacetum cinerariifolium, the natural source of mosquito coil.</title>
        <authorList>
            <person name="Yamashiro T."/>
            <person name="Shiraishi A."/>
            <person name="Satake H."/>
            <person name="Nakayama K."/>
        </authorList>
    </citation>
    <scope>NUCLEOTIDE SEQUENCE</scope>
</reference>
<name>A0A699VIS2_TANCI</name>
<comment type="caution">
    <text evidence="1">The sequence shown here is derived from an EMBL/GenBank/DDBJ whole genome shotgun (WGS) entry which is preliminary data.</text>
</comment>
<feature type="non-terminal residue" evidence="1">
    <location>
        <position position="1"/>
    </location>
</feature>
<dbReference type="EMBL" id="BKCJ011455972">
    <property type="protein sequence ID" value="GFD35207.1"/>
    <property type="molecule type" value="Genomic_DNA"/>
</dbReference>
<proteinExistence type="predicted"/>
<organism evidence="1">
    <name type="scientific">Tanacetum cinerariifolium</name>
    <name type="common">Dalmatian daisy</name>
    <name type="synonym">Chrysanthemum cinerariifolium</name>
    <dbReference type="NCBI Taxonomy" id="118510"/>
    <lineage>
        <taxon>Eukaryota</taxon>
        <taxon>Viridiplantae</taxon>
        <taxon>Streptophyta</taxon>
        <taxon>Embryophyta</taxon>
        <taxon>Tracheophyta</taxon>
        <taxon>Spermatophyta</taxon>
        <taxon>Magnoliopsida</taxon>
        <taxon>eudicotyledons</taxon>
        <taxon>Gunneridae</taxon>
        <taxon>Pentapetalae</taxon>
        <taxon>asterids</taxon>
        <taxon>campanulids</taxon>
        <taxon>Asterales</taxon>
        <taxon>Asteraceae</taxon>
        <taxon>Asteroideae</taxon>
        <taxon>Anthemideae</taxon>
        <taxon>Anthemidinae</taxon>
        <taxon>Tanacetum</taxon>
    </lineage>
</organism>
<gene>
    <name evidence="1" type="ORF">Tci_907176</name>
</gene>
<feature type="non-terminal residue" evidence="1">
    <location>
        <position position="122"/>
    </location>
</feature>
<protein>
    <submittedName>
        <fullName evidence="1">Uncharacterized protein</fullName>
    </submittedName>
</protein>
<dbReference type="AlphaFoldDB" id="A0A699VIS2"/>
<accession>A0A699VIS2</accession>
<evidence type="ECO:0000313" key="1">
    <source>
        <dbReference type="EMBL" id="GFD35207.1"/>
    </source>
</evidence>
<sequence>HIGVAAGFEAGGAVGALVYLGVSQQLGQVGEGAHHGRAAEAAGQVAVLAVGGAALGQVELEVSRRGRGLEAQGAGRRVHDGKRGLSGAVSGALVVAAQAGEAVAFQQLNVEVERSSAGQNLL</sequence>